<name>A0A1B6LNU1_9HEMI</name>
<evidence type="ECO:0000256" key="1">
    <source>
        <dbReference type="SAM" id="MobiDB-lite"/>
    </source>
</evidence>
<proteinExistence type="predicted"/>
<evidence type="ECO:0000313" key="2">
    <source>
        <dbReference type="EMBL" id="JAT25338.1"/>
    </source>
</evidence>
<dbReference type="EMBL" id="GEBQ01014639">
    <property type="protein sequence ID" value="JAT25338.1"/>
    <property type="molecule type" value="Transcribed_RNA"/>
</dbReference>
<feature type="compositionally biased region" description="Polar residues" evidence="1">
    <location>
        <begin position="227"/>
        <end position="239"/>
    </location>
</feature>
<accession>A0A1B6LNU1</accession>
<organism evidence="2">
    <name type="scientific">Graphocephala atropunctata</name>
    <dbReference type="NCBI Taxonomy" id="36148"/>
    <lineage>
        <taxon>Eukaryota</taxon>
        <taxon>Metazoa</taxon>
        <taxon>Ecdysozoa</taxon>
        <taxon>Arthropoda</taxon>
        <taxon>Hexapoda</taxon>
        <taxon>Insecta</taxon>
        <taxon>Pterygota</taxon>
        <taxon>Neoptera</taxon>
        <taxon>Paraneoptera</taxon>
        <taxon>Hemiptera</taxon>
        <taxon>Auchenorrhyncha</taxon>
        <taxon>Membracoidea</taxon>
        <taxon>Cicadellidae</taxon>
        <taxon>Cicadellinae</taxon>
        <taxon>Cicadellini</taxon>
        <taxon>Graphocephala</taxon>
    </lineage>
</organism>
<feature type="region of interest" description="Disordered" evidence="1">
    <location>
        <begin position="216"/>
        <end position="245"/>
    </location>
</feature>
<feature type="non-terminal residue" evidence="2">
    <location>
        <position position="1"/>
    </location>
</feature>
<dbReference type="AlphaFoldDB" id="A0A1B6LNU1"/>
<gene>
    <name evidence="2" type="ORF">g.23930</name>
</gene>
<sequence length="406" mass="46492">VFQLMWNLISKHSTPGHGNHKKPLNKTRLRVASTTRTSRSNSKCQLVNGIDFRSRPYVNWPQCPGCSKEICSLSLHYHMKYFCGQRDSMAEHLGWKLLRDSRAVCLKCNTVRTSRQIVLHARYLCGNALVKCLYCDFIFSARSKPMNKSLIYHIAAVHKKYLQEVEDLIGAMDEEEINKNTFKSETSLTVREVESMENLQDDKHCDGINTLEDELKSHEEEEDQDLQTDSQGGKVSSSIEAMEGRSHGEESELSLCTKENSGFLMKCPTCSELIRVGLLILHRKFYCGMFPDESKWKIVKGRHSVCVRCNRQLRPAYIEFHVNYLCGKQPIQVQCFYCPALCRTYKVLMIHMKSKHNRKSHVADLLSILPEADDISEDPAKNRTKIVKHCISDYVAQGGEQTLYSG</sequence>
<protein>
    <submittedName>
        <fullName evidence="2">Uncharacterized protein</fullName>
    </submittedName>
</protein>
<reference evidence="2" key="1">
    <citation type="submission" date="2015-11" db="EMBL/GenBank/DDBJ databases">
        <title>De novo transcriptome assembly of four potential Pierce s Disease insect vectors from Arizona vineyards.</title>
        <authorList>
            <person name="Tassone E.E."/>
        </authorList>
    </citation>
    <scope>NUCLEOTIDE SEQUENCE</scope>
</reference>
<feature type="non-terminal residue" evidence="2">
    <location>
        <position position="406"/>
    </location>
</feature>